<evidence type="ECO:0000313" key="2">
    <source>
        <dbReference type="EMBL" id="HEW52922.1"/>
    </source>
</evidence>
<name>A0A7C2ZLQ6_9CREN</name>
<gene>
    <name evidence="2" type="ORF">ENO77_01945</name>
</gene>
<comment type="caution">
    <text evidence="2">The sequence shown here is derived from an EMBL/GenBank/DDBJ whole genome shotgun (WGS) entry which is preliminary data.</text>
</comment>
<dbReference type="InterPro" id="IPR056569">
    <property type="entry name" value="ArlJ-like"/>
</dbReference>
<sequence>MFIVLFHGDVVLVFILAIVGLSIIAIYGSSSIYISFAISSRKNAINVEIPYFLTLVHALSSTAIPFYEILSIIEKSSALKAFAREISLAKKIATIKNISLLTALDILCLYHPSELMREYVRRIMIAASTTGDVRKAVESAFEAVFNMFESKINRLVERFTIVTGTALFAFLFIPIIIATLAPMMYASIYYLAVLTLSFQMFALFVLYAIASSYFPSSLEIILTPKALLLCALSLSIPLVASLYNTVTYLAPLLPRLDVYSMYAILLIPLVPGILAAEKAYRRAILYDKFMRVATDAASLATATGENYLNVLDRTAARYGKHMVRFTKRVYSSYTSEQLRKSLIYSAPSIFHASFLETLMYILLYGSSPNMLKTFCSTYERIINAAARVRSLALSIEFMFIGLSALIGGFLTYLDHIFREISQLVAGALVGGAGLFPGYSYSPEAYGLLESLTMLSLVLVSLFIGKVRGGKVVYGIRSGFAALMLYIIVKMVLKLFLV</sequence>
<feature type="transmembrane region" description="Helical" evidence="1">
    <location>
        <begin position="444"/>
        <end position="464"/>
    </location>
</feature>
<keyword evidence="1" id="KW-0472">Membrane</keyword>
<feature type="transmembrane region" description="Helical" evidence="1">
    <location>
        <begin position="391"/>
        <end position="413"/>
    </location>
</feature>
<dbReference type="PANTHER" id="PTHR35402">
    <property type="entry name" value="INTEGRAL MEMBRANE PROTEIN-RELATED"/>
    <property type="match status" value="1"/>
</dbReference>
<dbReference type="AlphaFoldDB" id="A0A7C2ZLQ6"/>
<protein>
    <submittedName>
        <fullName evidence="2">Uncharacterized protein</fullName>
    </submittedName>
</protein>
<proteinExistence type="predicted"/>
<reference evidence="2" key="1">
    <citation type="journal article" date="2020" name="mSystems">
        <title>Genome- and Community-Level Interaction Insights into Carbon Utilization and Element Cycling Functions of Hydrothermarchaeota in Hydrothermal Sediment.</title>
        <authorList>
            <person name="Zhou Z."/>
            <person name="Liu Y."/>
            <person name="Xu W."/>
            <person name="Pan J."/>
            <person name="Luo Z.H."/>
            <person name="Li M."/>
        </authorList>
    </citation>
    <scope>NUCLEOTIDE SEQUENCE [LARGE SCALE GENOMIC DNA]</scope>
    <source>
        <strain evidence="2">SpSt-16</strain>
    </source>
</reference>
<organism evidence="2">
    <name type="scientific">Ignisphaera aggregans</name>
    <dbReference type="NCBI Taxonomy" id="334771"/>
    <lineage>
        <taxon>Archaea</taxon>
        <taxon>Thermoproteota</taxon>
        <taxon>Thermoprotei</taxon>
        <taxon>Desulfurococcales</taxon>
        <taxon>Desulfurococcaceae</taxon>
        <taxon>Ignisphaera</taxon>
    </lineage>
</organism>
<feature type="transmembrane region" description="Helical" evidence="1">
    <location>
        <begin position="471"/>
        <end position="492"/>
    </location>
</feature>
<feature type="transmembrane region" description="Helical" evidence="1">
    <location>
        <begin position="159"/>
        <end position="181"/>
    </location>
</feature>
<feature type="transmembrane region" description="Helical" evidence="1">
    <location>
        <begin position="226"/>
        <end position="246"/>
    </location>
</feature>
<dbReference type="PANTHER" id="PTHR35402:SF2">
    <property type="entry name" value="FLAGELLA ACCESSORY PROTEIN J"/>
    <property type="match status" value="1"/>
</dbReference>
<feature type="transmembrane region" description="Helical" evidence="1">
    <location>
        <begin position="342"/>
        <end position="363"/>
    </location>
</feature>
<evidence type="ECO:0000256" key="1">
    <source>
        <dbReference type="SAM" id="Phobius"/>
    </source>
</evidence>
<keyword evidence="1" id="KW-0812">Transmembrane</keyword>
<feature type="transmembrane region" description="Helical" evidence="1">
    <location>
        <begin position="258"/>
        <end position="276"/>
    </location>
</feature>
<dbReference type="EMBL" id="DSGT01000006">
    <property type="protein sequence ID" value="HEW52922.1"/>
    <property type="molecule type" value="Genomic_DNA"/>
</dbReference>
<accession>A0A7C2ZLQ6</accession>
<feature type="transmembrane region" description="Helical" evidence="1">
    <location>
        <begin position="187"/>
        <end position="214"/>
    </location>
</feature>
<feature type="transmembrane region" description="Helical" evidence="1">
    <location>
        <begin position="420"/>
        <end position="438"/>
    </location>
</feature>
<keyword evidence="1" id="KW-1133">Transmembrane helix</keyword>
<feature type="transmembrane region" description="Helical" evidence="1">
    <location>
        <begin position="12"/>
        <end position="37"/>
    </location>
</feature>